<gene>
    <name evidence="2" type="ORF">F3Y22_tig00110293pilonHSYRG00043</name>
</gene>
<accession>A0A6A3B851</accession>
<dbReference type="PANTHER" id="PTHR33912">
    <property type="entry name" value="OS01G0939400 PROTEIN"/>
    <property type="match status" value="1"/>
</dbReference>
<feature type="region of interest" description="Disordered" evidence="1">
    <location>
        <begin position="1"/>
        <end position="98"/>
    </location>
</feature>
<protein>
    <submittedName>
        <fullName evidence="2">Uncharacterized protein</fullName>
    </submittedName>
</protein>
<dbReference type="InterPro" id="IPR040381">
    <property type="entry name" value="At4g14450-like"/>
</dbReference>
<dbReference type="PANTHER" id="PTHR33912:SF5">
    <property type="entry name" value="F22G5.17"/>
    <property type="match status" value="1"/>
</dbReference>
<name>A0A6A3B851_HIBSY</name>
<dbReference type="EMBL" id="VEPZ02000914">
    <property type="protein sequence ID" value="KAE8711442.1"/>
    <property type="molecule type" value="Genomic_DNA"/>
</dbReference>
<feature type="compositionally biased region" description="Polar residues" evidence="1">
    <location>
        <begin position="84"/>
        <end position="93"/>
    </location>
</feature>
<keyword evidence="3" id="KW-1185">Reference proteome</keyword>
<dbReference type="AlphaFoldDB" id="A0A6A3B851"/>
<comment type="caution">
    <text evidence="2">The sequence shown here is derived from an EMBL/GenBank/DDBJ whole genome shotgun (WGS) entry which is preliminary data.</text>
</comment>
<organism evidence="2 3">
    <name type="scientific">Hibiscus syriacus</name>
    <name type="common">Rose of Sharon</name>
    <dbReference type="NCBI Taxonomy" id="106335"/>
    <lineage>
        <taxon>Eukaryota</taxon>
        <taxon>Viridiplantae</taxon>
        <taxon>Streptophyta</taxon>
        <taxon>Embryophyta</taxon>
        <taxon>Tracheophyta</taxon>
        <taxon>Spermatophyta</taxon>
        <taxon>Magnoliopsida</taxon>
        <taxon>eudicotyledons</taxon>
        <taxon>Gunneridae</taxon>
        <taxon>Pentapetalae</taxon>
        <taxon>rosids</taxon>
        <taxon>malvids</taxon>
        <taxon>Malvales</taxon>
        <taxon>Malvaceae</taxon>
        <taxon>Malvoideae</taxon>
        <taxon>Hibiscus</taxon>
    </lineage>
</organism>
<proteinExistence type="predicted"/>
<sequence>MEEIGNIFEKGITGISKTKVGKPPTRLQKHAPQSLKLDQMKAPVAKTSPDDAPSPIPLLTPLTESPSPFPETDEFMFPTPKDMNATTPTSPGQKQPVGAGINVEASTFLPRFRNQCVLVNDAK</sequence>
<evidence type="ECO:0000313" key="3">
    <source>
        <dbReference type="Proteomes" id="UP000436088"/>
    </source>
</evidence>
<reference evidence="2" key="1">
    <citation type="submission" date="2019-09" db="EMBL/GenBank/DDBJ databases">
        <title>Draft genome information of white flower Hibiscus syriacus.</title>
        <authorList>
            <person name="Kim Y.-M."/>
        </authorList>
    </citation>
    <scope>NUCLEOTIDE SEQUENCE [LARGE SCALE GENOMIC DNA]</scope>
    <source>
        <strain evidence="2">YM2019G1</strain>
    </source>
</reference>
<evidence type="ECO:0000256" key="1">
    <source>
        <dbReference type="SAM" id="MobiDB-lite"/>
    </source>
</evidence>
<evidence type="ECO:0000313" key="2">
    <source>
        <dbReference type="EMBL" id="KAE8711442.1"/>
    </source>
</evidence>
<dbReference type="Proteomes" id="UP000436088">
    <property type="component" value="Unassembled WGS sequence"/>
</dbReference>